<accession>A0A183EZV7</accession>
<evidence type="ECO:0000313" key="2">
    <source>
        <dbReference type="Proteomes" id="UP000271098"/>
    </source>
</evidence>
<evidence type="ECO:0000313" key="3">
    <source>
        <dbReference type="WBParaSite" id="GPUH_0002652801-mRNA-1"/>
    </source>
</evidence>
<proteinExistence type="predicted"/>
<dbReference type="Proteomes" id="UP000271098">
    <property type="component" value="Unassembled WGS sequence"/>
</dbReference>
<name>A0A183EZV7_9BILA</name>
<reference evidence="1 2" key="2">
    <citation type="submission" date="2018-11" db="EMBL/GenBank/DDBJ databases">
        <authorList>
            <consortium name="Pathogen Informatics"/>
        </authorList>
    </citation>
    <scope>NUCLEOTIDE SEQUENCE [LARGE SCALE GENOMIC DNA]</scope>
</reference>
<protein>
    <submittedName>
        <fullName evidence="3">Neur_chan_LBD domain-containing protein</fullName>
    </submittedName>
</protein>
<sequence length="89" mass="10425">MVLPGVLFIFPDRSDQMDQKDHLVIWDRKDRRVLMVWLILVHRASLVTVAGTDWKEDRGRVVFQAREVWMVSVEVAIIAQVTASVYLRF</sequence>
<reference evidence="3" key="1">
    <citation type="submission" date="2016-06" db="UniProtKB">
        <authorList>
            <consortium name="WormBaseParasite"/>
        </authorList>
    </citation>
    <scope>IDENTIFICATION</scope>
</reference>
<dbReference type="EMBL" id="UYRT01111444">
    <property type="protein sequence ID" value="VDN45639.1"/>
    <property type="molecule type" value="Genomic_DNA"/>
</dbReference>
<keyword evidence="2" id="KW-1185">Reference proteome</keyword>
<dbReference type="WBParaSite" id="GPUH_0002652801-mRNA-1">
    <property type="protein sequence ID" value="GPUH_0002652801-mRNA-1"/>
    <property type="gene ID" value="GPUH_0002652801"/>
</dbReference>
<dbReference type="AlphaFoldDB" id="A0A183EZV7"/>
<evidence type="ECO:0000313" key="1">
    <source>
        <dbReference type="EMBL" id="VDN45639.1"/>
    </source>
</evidence>
<gene>
    <name evidence="1" type="ORF">GPUH_LOCUS26496</name>
</gene>
<organism evidence="3">
    <name type="scientific">Gongylonema pulchrum</name>
    <dbReference type="NCBI Taxonomy" id="637853"/>
    <lineage>
        <taxon>Eukaryota</taxon>
        <taxon>Metazoa</taxon>
        <taxon>Ecdysozoa</taxon>
        <taxon>Nematoda</taxon>
        <taxon>Chromadorea</taxon>
        <taxon>Rhabditida</taxon>
        <taxon>Spirurina</taxon>
        <taxon>Spiruromorpha</taxon>
        <taxon>Spiruroidea</taxon>
        <taxon>Gongylonematidae</taxon>
        <taxon>Gongylonema</taxon>
    </lineage>
</organism>